<dbReference type="AlphaFoldDB" id="A0A127Q9U1"/>
<name>A0A127Q9U1_9BURK</name>
<organism evidence="1 2">
    <name type="scientific">Collimonas pratensis</name>
    <dbReference type="NCBI Taxonomy" id="279113"/>
    <lineage>
        <taxon>Bacteria</taxon>
        <taxon>Pseudomonadati</taxon>
        <taxon>Pseudomonadota</taxon>
        <taxon>Betaproteobacteria</taxon>
        <taxon>Burkholderiales</taxon>
        <taxon>Oxalobacteraceae</taxon>
        <taxon>Collimonas</taxon>
    </lineage>
</organism>
<proteinExistence type="predicted"/>
<dbReference type="KEGG" id="cpra:CPter91_4522"/>
<protein>
    <submittedName>
        <fullName evidence="1">Uncharacterized protein</fullName>
    </submittedName>
</protein>
<dbReference type="EMBL" id="CP013234">
    <property type="protein sequence ID" value="AMP06829.1"/>
    <property type="molecule type" value="Genomic_DNA"/>
</dbReference>
<evidence type="ECO:0000313" key="2">
    <source>
        <dbReference type="Proteomes" id="UP000074561"/>
    </source>
</evidence>
<evidence type="ECO:0000313" key="1">
    <source>
        <dbReference type="EMBL" id="AMP06829.1"/>
    </source>
</evidence>
<accession>A0A127Q9U1</accession>
<dbReference type="STRING" id="279113.CPter91_4522"/>
<dbReference type="Proteomes" id="UP000074561">
    <property type="component" value="Chromosome"/>
</dbReference>
<gene>
    <name evidence="1" type="ORF">CPter91_4522</name>
</gene>
<sequence>MEQSWDVRFKCSRNCPALFVKTERLYLLLRAMHGDNLSA</sequence>
<reference evidence="1 2" key="1">
    <citation type="submission" date="2015-11" db="EMBL/GenBank/DDBJ databases">
        <title>Exploring the genomic traits of fungus-feeding bacterial genus Collimonas.</title>
        <authorList>
            <person name="Song C."/>
            <person name="Schmidt R."/>
            <person name="de Jager V."/>
            <person name="Krzyzanowska D."/>
            <person name="Jongedijk E."/>
            <person name="Cankar K."/>
            <person name="Beekwilder J."/>
            <person name="van Veen A."/>
            <person name="de Boer W."/>
            <person name="van Veen J.A."/>
            <person name="Garbeva P."/>
        </authorList>
    </citation>
    <scope>NUCLEOTIDE SEQUENCE [LARGE SCALE GENOMIC DNA]</scope>
    <source>
        <strain evidence="1 2">Ter91</strain>
    </source>
</reference>